<evidence type="ECO:0000313" key="2">
    <source>
        <dbReference type="EMBL" id="KAA6352297.1"/>
    </source>
</evidence>
<organism evidence="2 3">
    <name type="scientific">Streblomastix strix</name>
    <dbReference type="NCBI Taxonomy" id="222440"/>
    <lineage>
        <taxon>Eukaryota</taxon>
        <taxon>Metamonada</taxon>
        <taxon>Preaxostyla</taxon>
        <taxon>Oxymonadida</taxon>
        <taxon>Streblomastigidae</taxon>
        <taxon>Streblomastix</taxon>
    </lineage>
</organism>
<dbReference type="PROSITE" id="PS50011">
    <property type="entry name" value="PROTEIN_KINASE_DOM"/>
    <property type="match status" value="1"/>
</dbReference>
<sequence length="95" mass="10668">NFGLTLRLAGEYCVKANETKVYYSPEALINKKMTFQSDIWAAGVIIIELITGVHPFQGRTNEETIQNIKNGKMKPLPNEISGELKDILLLMVNMV</sequence>
<dbReference type="InterPro" id="IPR000719">
    <property type="entry name" value="Prot_kinase_dom"/>
</dbReference>
<dbReference type="Gene3D" id="1.10.510.10">
    <property type="entry name" value="Transferase(Phosphotransferase) domain 1"/>
    <property type="match status" value="1"/>
</dbReference>
<dbReference type="GO" id="GO:0004674">
    <property type="term" value="F:protein serine/threonine kinase activity"/>
    <property type="evidence" value="ECO:0007669"/>
    <property type="project" value="InterPro"/>
</dbReference>
<dbReference type="EMBL" id="SNRW01039555">
    <property type="protein sequence ID" value="KAA6352297.1"/>
    <property type="molecule type" value="Genomic_DNA"/>
</dbReference>
<dbReference type="SUPFAM" id="SSF56112">
    <property type="entry name" value="Protein kinase-like (PK-like)"/>
    <property type="match status" value="1"/>
</dbReference>
<proteinExistence type="predicted"/>
<dbReference type="Proteomes" id="UP000324800">
    <property type="component" value="Unassembled WGS sequence"/>
</dbReference>
<feature type="non-terminal residue" evidence="2">
    <location>
        <position position="1"/>
    </location>
</feature>
<dbReference type="Pfam" id="PF00069">
    <property type="entry name" value="Pkinase"/>
    <property type="match status" value="1"/>
</dbReference>
<dbReference type="AlphaFoldDB" id="A0A5J4T1T9"/>
<accession>A0A5J4T1T9</accession>
<dbReference type="OrthoDB" id="6070751at2759"/>
<dbReference type="InterPro" id="IPR045269">
    <property type="entry name" value="Atg1-like"/>
</dbReference>
<dbReference type="InterPro" id="IPR011009">
    <property type="entry name" value="Kinase-like_dom_sf"/>
</dbReference>
<dbReference type="GO" id="GO:0005737">
    <property type="term" value="C:cytoplasm"/>
    <property type="evidence" value="ECO:0007669"/>
    <property type="project" value="TreeGrafter"/>
</dbReference>
<comment type="caution">
    <text evidence="2">The sequence shown here is derived from an EMBL/GenBank/DDBJ whole genome shotgun (WGS) entry which is preliminary data.</text>
</comment>
<evidence type="ECO:0000259" key="1">
    <source>
        <dbReference type="PROSITE" id="PS50011"/>
    </source>
</evidence>
<evidence type="ECO:0000313" key="3">
    <source>
        <dbReference type="Proteomes" id="UP000324800"/>
    </source>
</evidence>
<protein>
    <recommendedName>
        <fullName evidence="1">Protein kinase domain-containing protein</fullName>
    </recommendedName>
</protein>
<gene>
    <name evidence="2" type="ORF">EZS28_051814</name>
</gene>
<dbReference type="GO" id="GO:0005524">
    <property type="term" value="F:ATP binding"/>
    <property type="evidence" value="ECO:0007669"/>
    <property type="project" value="InterPro"/>
</dbReference>
<dbReference type="GO" id="GO:0010506">
    <property type="term" value="P:regulation of autophagy"/>
    <property type="evidence" value="ECO:0007669"/>
    <property type="project" value="InterPro"/>
</dbReference>
<reference evidence="2 3" key="1">
    <citation type="submission" date="2019-03" db="EMBL/GenBank/DDBJ databases">
        <title>Single cell metagenomics reveals metabolic interactions within the superorganism composed of flagellate Streblomastix strix and complex community of Bacteroidetes bacteria on its surface.</title>
        <authorList>
            <person name="Treitli S.C."/>
            <person name="Kolisko M."/>
            <person name="Husnik F."/>
            <person name="Keeling P."/>
            <person name="Hampl V."/>
        </authorList>
    </citation>
    <scope>NUCLEOTIDE SEQUENCE [LARGE SCALE GENOMIC DNA]</scope>
    <source>
        <strain evidence="2">ST1C</strain>
    </source>
</reference>
<feature type="domain" description="Protein kinase" evidence="1">
    <location>
        <begin position="1"/>
        <end position="95"/>
    </location>
</feature>
<dbReference type="PANTHER" id="PTHR24348">
    <property type="entry name" value="SERINE/THREONINE-PROTEIN KINASE UNC-51-RELATED"/>
    <property type="match status" value="1"/>
</dbReference>
<name>A0A5J4T1T9_9EUKA</name>